<dbReference type="EMBL" id="JBJQOH010000008">
    <property type="protein sequence ID" value="KAL3675734.1"/>
    <property type="molecule type" value="Genomic_DNA"/>
</dbReference>
<organism evidence="1 2">
    <name type="scientific">Riccia sorocarpa</name>
    <dbReference type="NCBI Taxonomy" id="122646"/>
    <lineage>
        <taxon>Eukaryota</taxon>
        <taxon>Viridiplantae</taxon>
        <taxon>Streptophyta</taxon>
        <taxon>Embryophyta</taxon>
        <taxon>Marchantiophyta</taxon>
        <taxon>Marchantiopsida</taxon>
        <taxon>Marchantiidae</taxon>
        <taxon>Marchantiales</taxon>
        <taxon>Ricciaceae</taxon>
        <taxon>Riccia</taxon>
    </lineage>
</organism>
<keyword evidence="2" id="KW-1185">Reference proteome</keyword>
<reference evidence="1 2" key="1">
    <citation type="submission" date="2024-09" db="EMBL/GenBank/DDBJ databases">
        <title>Chromosome-scale assembly of Riccia sorocarpa.</title>
        <authorList>
            <person name="Paukszto L."/>
        </authorList>
    </citation>
    <scope>NUCLEOTIDE SEQUENCE [LARGE SCALE GENOMIC DNA]</scope>
    <source>
        <strain evidence="1">LP-2024</strain>
        <tissue evidence="1">Aerial parts of the thallus</tissue>
    </source>
</reference>
<protein>
    <submittedName>
        <fullName evidence="1">Uncharacterized protein</fullName>
    </submittedName>
</protein>
<sequence length="533" mass="60469">MRSGVVAKTRSSRLQKGLGLDLSRDLTFDAMHALALCLFRKYIELLRKYTIDHLDRKEALTSALNDVTSKKPSVVSGHWPKDVYTRIGYFKAEECSKFILYCVPHILYKLQLTPQDAVAQLGMILTDLAKMFYLGYRSDCGWTAEKVAKAKLLMASWRIRSEEYLGPNGAILEHTVGKHYIPVFVYWSGHMLDDIMRHGPSHVYWSYGFERLVASYNSIKTNARNMEATFTAHCARSFFGTCMKQKWEDDDGLMPAQRVADLIHQFLRFSDSRRVQEVAGDVCPSWHSEGILVVTTQELAKRIWDLSVRDSTALCAQQVRNDGIGIGTKRPSNRQVPRGMRTYLTRYWRAAGQETEEELRGFSDKSVLIRGKVIKPGDYVMVMDERENSLSYEWNWKARVEGHPPPFPVVGDIIMASHSRECNIKRVEPCVVRNVIRPEQSSGRSGIGSLLDGEDADDENSMIDNQLTVDADGGACVTGRHVGLNDNRPLKPSWSSKKDFTALSQTRRWLLAQKIRIGFLERIAQGASRGKYS</sequence>
<proteinExistence type="predicted"/>
<dbReference type="Proteomes" id="UP001633002">
    <property type="component" value="Unassembled WGS sequence"/>
</dbReference>
<dbReference type="AlphaFoldDB" id="A0ABD3GBD0"/>
<evidence type="ECO:0000313" key="2">
    <source>
        <dbReference type="Proteomes" id="UP001633002"/>
    </source>
</evidence>
<comment type="caution">
    <text evidence="1">The sequence shown here is derived from an EMBL/GenBank/DDBJ whole genome shotgun (WGS) entry which is preliminary data.</text>
</comment>
<evidence type="ECO:0000313" key="1">
    <source>
        <dbReference type="EMBL" id="KAL3675734.1"/>
    </source>
</evidence>
<gene>
    <name evidence="1" type="ORF">R1sor_025682</name>
</gene>
<accession>A0ABD3GBD0</accession>
<name>A0ABD3GBD0_9MARC</name>